<protein>
    <submittedName>
        <fullName evidence="2">Uncharacterized protein</fullName>
    </submittedName>
</protein>
<keyword evidence="1" id="KW-1133">Transmembrane helix</keyword>
<proteinExistence type="predicted"/>
<dbReference type="EMBL" id="QCZI01000005">
    <property type="protein sequence ID" value="PWA05867.1"/>
    <property type="molecule type" value="Genomic_DNA"/>
</dbReference>
<feature type="transmembrane region" description="Helical" evidence="1">
    <location>
        <begin position="44"/>
        <end position="64"/>
    </location>
</feature>
<reference evidence="2 3" key="1">
    <citation type="submission" date="2018-04" db="EMBL/GenBank/DDBJ databases">
        <title>Flavobacterium sp. nov., isolated from glacier ice.</title>
        <authorList>
            <person name="Liu Q."/>
            <person name="Xin Y.-H."/>
        </authorList>
    </citation>
    <scope>NUCLEOTIDE SEQUENCE [LARGE SCALE GENOMIC DNA]</scope>
    <source>
        <strain evidence="2 3">RB1R5</strain>
    </source>
</reference>
<organism evidence="2 3">
    <name type="scientific">Flavobacterium psychrotolerans</name>
    <dbReference type="NCBI Taxonomy" id="2169410"/>
    <lineage>
        <taxon>Bacteria</taxon>
        <taxon>Pseudomonadati</taxon>
        <taxon>Bacteroidota</taxon>
        <taxon>Flavobacteriia</taxon>
        <taxon>Flavobacteriales</taxon>
        <taxon>Flavobacteriaceae</taxon>
        <taxon>Flavobacterium</taxon>
    </lineage>
</organism>
<sequence length="88" mass="10080">METENWINEVLNSANGMMKVVPDDSLFSKIENRINRKTIISSQWIWVTAASFIILLSLNIKLILVKSNKSSEQTELLASFMSKTNQLY</sequence>
<keyword evidence="3" id="KW-1185">Reference proteome</keyword>
<dbReference type="OrthoDB" id="1374862at2"/>
<evidence type="ECO:0000313" key="3">
    <source>
        <dbReference type="Proteomes" id="UP000245449"/>
    </source>
</evidence>
<name>A0A2U1JL25_9FLAO</name>
<evidence type="ECO:0000313" key="2">
    <source>
        <dbReference type="EMBL" id="PWA05867.1"/>
    </source>
</evidence>
<keyword evidence="1" id="KW-0812">Transmembrane</keyword>
<keyword evidence="1" id="KW-0472">Membrane</keyword>
<evidence type="ECO:0000256" key="1">
    <source>
        <dbReference type="SAM" id="Phobius"/>
    </source>
</evidence>
<dbReference type="AlphaFoldDB" id="A0A2U1JL25"/>
<dbReference type="Proteomes" id="UP000245449">
    <property type="component" value="Unassembled WGS sequence"/>
</dbReference>
<accession>A0A2U1JL25</accession>
<dbReference type="RefSeq" id="WP_116724352.1">
    <property type="nucleotide sequence ID" value="NZ_QCZI01000005.1"/>
</dbReference>
<comment type="caution">
    <text evidence="2">The sequence shown here is derived from an EMBL/GenBank/DDBJ whole genome shotgun (WGS) entry which is preliminary data.</text>
</comment>
<gene>
    <name evidence="2" type="ORF">DB895_05445</name>
</gene>